<gene>
    <name evidence="2" type="ORF">V2H45_02825</name>
</gene>
<comment type="caution">
    <text evidence="2">The sequence shown here is derived from an EMBL/GenBank/DDBJ whole genome shotgun (WGS) entry which is preliminary data.</text>
</comment>
<reference evidence="2" key="1">
    <citation type="submission" date="2024-01" db="EMBL/GenBank/DDBJ databases">
        <title>Bank of Algae and Cyanobacteria of the Azores (BACA) strain genomes.</title>
        <authorList>
            <person name="Luz R."/>
            <person name="Cordeiro R."/>
            <person name="Fonseca A."/>
            <person name="Goncalves V."/>
        </authorList>
    </citation>
    <scope>NUCLEOTIDE SEQUENCE</scope>
    <source>
        <strain evidence="2">BACA0141</strain>
    </source>
</reference>
<proteinExistence type="predicted"/>
<keyword evidence="1" id="KW-0732">Signal</keyword>
<dbReference type="EMBL" id="JAZBJZ010000006">
    <property type="protein sequence ID" value="MEE3715675.1"/>
    <property type="molecule type" value="Genomic_DNA"/>
</dbReference>
<feature type="signal peptide" evidence="1">
    <location>
        <begin position="1"/>
        <end position="19"/>
    </location>
</feature>
<dbReference type="AlphaFoldDB" id="A0AAW9PWN7"/>
<evidence type="ECO:0000313" key="2">
    <source>
        <dbReference type="EMBL" id="MEE3715675.1"/>
    </source>
</evidence>
<feature type="chain" id="PRO_5043465885" evidence="1">
    <location>
        <begin position="20"/>
        <end position="164"/>
    </location>
</feature>
<protein>
    <submittedName>
        <fullName evidence="2">Uncharacterized protein</fullName>
    </submittedName>
</protein>
<sequence length="164" mass="18207">MIPVVSLLLAFSVTPSTIASVTTSAVSMPKTIETLDRVSDKFTARSLAGEYTLATIPQGFTTFDDGTPVNFKFSLWLNSDRTFESEIIFISADPERSRRSPVRLKAKGEFYLDGNSLQLLPKEAFAIGDRNRENISAQEIEFVISPNGQVLQQVDRKGIFLVKK</sequence>
<keyword evidence="3" id="KW-1185">Reference proteome</keyword>
<organism evidence="2 3">
    <name type="scientific">Tumidithrix elongata BACA0141</name>
    <dbReference type="NCBI Taxonomy" id="2716417"/>
    <lineage>
        <taxon>Bacteria</taxon>
        <taxon>Bacillati</taxon>
        <taxon>Cyanobacteriota</taxon>
        <taxon>Cyanophyceae</taxon>
        <taxon>Pseudanabaenales</taxon>
        <taxon>Pseudanabaenaceae</taxon>
        <taxon>Tumidithrix</taxon>
        <taxon>Tumidithrix elongata</taxon>
    </lineage>
</organism>
<evidence type="ECO:0000313" key="3">
    <source>
        <dbReference type="Proteomes" id="UP001333818"/>
    </source>
</evidence>
<name>A0AAW9PWN7_9CYAN</name>
<dbReference type="RefSeq" id="WP_330482098.1">
    <property type="nucleotide sequence ID" value="NZ_JAZBJZ010000006.1"/>
</dbReference>
<accession>A0AAW9PWN7</accession>
<dbReference type="Proteomes" id="UP001333818">
    <property type="component" value="Unassembled WGS sequence"/>
</dbReference>
<evidence type="ECO:0000256" key="1">
    <source>
        <dbReference type="SAM" id="SignalP"/>
    </source>
</evidence>